<dbReference type="AlphaFoldDB" id="A0A024ECT4"/>
<dbReference type="EMBL" id="CP005960">
    <property type="protein sequence ID" value="AHZ70617.1"/>
    <property type="molecule type" value="Genomic_DNA"/>
</dbReference>
<dbReference type="Proteomes" id="UP000026913">
    <property type="component" value="Chromosome"/>
</dbReference>
<protein>
    <submittedName>
        <fullName evidence="1">Uncharacterized protein</fullName>
    </submittedName>
</protein>
<dbReference type="KEGG" id="pman:OU5_3538"/>
<evidence type="ECO:0000313" key="1">
    <source>
        <dbReference type="EMBL" id="AHZ70617.1"/>
    </source>
</evidence>
<accession>A0A024ECT4</accession>
<sequence>MSQAFVGVSLLAMQAPRYFSYTALSFIASRITPTEDGFPYKS</sequence>
<reference evidence="1 2" key="1">
    <citation type="journal article" date="2012" name="J. Bacteriol.">
        <title>Genome sequence of cold-adapted Pseudomonas mandelii strain JR-1.</title>
        <authorList>
            <person name="Jang S.H."/>
            <person name="Kim J."/>
            <person name="Kim J."/>
            <person name="Hong S."/>
            <person name="Lee C."/>
        </authorList>
    </citation>
    <scope>NUCLEOTIDE SEQUENCE [LARGE SCALE GENOMIC DNA]</scope>
    <source>
        <strain evidence="1 2">JR-1</strain>
    </source>
</reference>
<gene>
    <name evidence="1" type="ORF">OU5_3538</name>
</gene>
<evidence type="ECO:0000313" key="2">
    <source>
        <dbReference type="Proteomes" id="UP000026913"/>
    </source>
</evidence>
<name>A0A024ECT4_9PSED</name>
<organism evidence="1 2">
    <name type="scientific">Pseudomonas mandelii JR-1</name>
    <dbReference type="NCBI Taxonomy" id="1147786"/>
    <lineage>
        <taxon>Bacteria</taxon>
        <taxon>Pseudomonadati</taxon>
        <taxon>Pseudomonadota</taxon>
        <taxon>Gammaproteobacteria</taxon>
        <taxon>Pseudomonadales</taxon>
        <taxon>Pseudomonadaceae</taxon>
        <taxon>Pseudomonas</taxon>
    </lineage>
</organism>
<proteinExistence type="predicted"/>
<dbReference type="HOGENOM" id="CLU_3256575_0_0_6"/>